<proteinExistence type="inferred from homology"/>
<dbReference type="InterPro" id="IPR006939">
    <property type="entry name" value="SNF5"/>
</dbReference>
<reference evidence="7 8" key="1">
    <citation type="submission" date="2024-04" db="EMBL/GenBank/DDBJ databases">
        <title>genome sequences of Mucor flavus KT1a and Helicostylum pulchrum KT1b strains isolation_sourced from the surface of a dry-aged beef.</title>
        <authorList>
            <person name="Toyotome T."/>
            <person name="Hosono M."/>
            <person name="Torimaru M."/>
            <person name="Fukuda K."/>
            <person name="Mikami N."/>
        </authorList>
    </citation>
    <scope>NUCLEOTIDE SEQUENCE [LARGE SCALE GENOMIC DNA]</scope>
    <source>
        <strain evidence="7 8">KT1b</strain>
    </source>
</reference>
<comment type="similarity">
    <text evidence="2">Belongs to the SNF5 family.</text>
</comment>
<evidence type="ECO:0000256" key="1">
    <source>
        <dbReference type="ARBA" id="ARBA00004123"/>
    </source>
</evidence>
<feature type="compositionally biased region" description="Acidic residues" evidence="6">
    <location>
        <begin position="72"/>
        <end position="93"/>
    </location>
</feature>
<name>A0ABP9Y7M5_9FUNG</name>
<evidence type="ECO:0000313" key="8">
    <source>
        <dbReference type="Proteomes" id="UP001476247"/>
    </source>
</evidence>
<evidence type="ECO:0008006" key="9">
    <source>
        <dbReference type="Google" id="ProtNLM"/>
    </source>
</evidence>
<keyword evidence="3" id="KW-0805">Transcription regulation</keyword>
<evidence type="ECO:0000256" key="6">
    <source>
        <dbReference type="SAM" id="MobiDB-lite"/>
    </source>
</evidence>
<dbReference type="EMBL" id="BAABUJ010000023">
    <property type="protein sequence ID" value="GAA5802568.1"/>
    <property type="molecule type" value="Genomic_DNA"/>
</dbReference>
<dbReference type="Proteomes" id="UP001476247">
    <property type="component" value="Unassembled WGS sequence"/>
</dbReference>
<feature type="region of interest" description="Disordered" evidence="6">
    <location>
        <begin position="68"/>
        <end position="111"/>
    </location>
</feature>
<evidence type="ECO:0000256" key="5">
    <source>
        <dbReference type="ARBA" id="ARBA00023242"/>
    </source>
</evidence>
<comment type="caution">
    <text evidence="7">The sequence shown here is derived from an EMBL/GenBank/DDBJ whole genome shotgun (WGS) entry which is preliminary data.</text>
</comment>
<protein>
    <recommendedName>
        <fullName evidence="9">SNF5-domain-containing protein</fullName>
    </recommendedName>
</protein>
<organism evidence="7 8">
    <name type="scientific">Helicostylum pulchrum</name>
    <dbReference type="NCBI Taxonomy" id="562976"/>
    <lineage>
        <taxon>Eukaryota</taxon>
        <taxon>Fungi</taxon>
        <taxon>Fungi incertae sedis</taxon>
        <taxon>Mucoromycota</taxon>
        <taxon>Mucoromycotina</taxon>
        <taxon>Mucoromycetes</taxon>
        <taxon>Mucorales</taxon>
        <taxon>Mucorineae</taxon>
        <taxon>Mucoraceae</taxon>
        <taxon>Helicostylum</taxon>
    </lineage>
</organism>
<accession>A0ABP9Y7M5</accession>
<keyword evidence="4" id="KW-0804">Transcription</keyword>
<gene>
    <name evidence="7" type="ORF">HPULCUR_008038</name>
</gene>
<evidence type="ECO:0000256" key="3">
    <source>
        <dbReference type="ARBA" id="ARBA00023015"/>
    </source>
</evidence>
<evidence type="ECO:0000256" key="2">
    <source>
        <dbReference type="ARBA" id="ARBA00010239"/>
    </source>
</evidence>
<dbReference type="PANTHER" id="PTHR10019">
    <property type="entry name" value="SNF5"/>
    <property type="match status" value="1"/>
</dbReference>
<keyword evidence="8" id="KW-1185">Reference proteome</keyword>
<evidence type="ECO:0000256" key="4">
    <source>
        <dbReference type="ARBA" id="ARBA00023163"/>
    </source>
</evidence>
<sequence>MQNNQVPPRYHQQQQQRMFHPQVAYPTLSNIRPSEKTQGVFSTYAARLKNSKDNALLLPESYITKKTRFTGEESEDEFMEEDDDEEEEEEENSEKEQQETAEKVKSKPLLPGSAVALPPTVDYPKTIRKKNHLFYSFSDLQHISSIDEVLVPVRLDIDVDSIKLRDRFLWNMNEQFLTPEKFGEMLCEDLDLSTHRFVQPIADSIRAQVLDFESFTQVQLPATYTRVVINLDLQIGKVNYRDQLEWELQTEKTNAPEVFSRQLAAELGVGGEYVAIISHAIREQLFRHKRQLVEEFLIDGEIRTKLESAFRPIDDAKKWEPHMDMLSNDELEKLLISQERDIRQVFIYFVGCWFFGINKPFFLCVDVCEEKPDSKDQLVVIKPK</sequence>
<feature type="region of interest" description="Disordered" evidence="6">
    <location>
        <begin position="1"/>
        <end position="23"/>
    </location>
</feature>
<feature type="compositionally biased region" description="Basic and acidic residues" evidence="6">
    <location>
        <begin position="94"/>
        <end position="105"/>
    </location>
</feature>
<evidence type="ECO:0000313" key="7">
    <source>
        <dbReference type="EMBL" id="GAA5802568.1"/>
    </source>
</evidence>
<comment type="subcellular location">
    <subcellularLocation>
        <location evidence="1">Nucleus</location>
    </subcellularLocation>
</comment>
<keyword evidence="5" id="KW-0539">Nucleus</keyword>
<dbReference type="Pfam" id="PF04855">
    <property type="entry name" value="SNF5"/>
    <property type="match status" value="1"/>
</dbReference>